<feature type="region of interest" description="Disordered" evidence="1">
    <location>
        <begin position="197"/>
        <end position="246"/>
    </location>
</feature>
<evidence type="ECO:0000313" key="3">
    <source>
        <dbReference type="Proteomes" id="UP000326041"/>
    </source>
</evidence>
<accession>A0ABX6AVA8</accession>
<feature type="compositionally biased region" description="Low complexity" evidence="1">
    <location>
        <begin position="197"/>
        <end position="206"/>
    </location>
</feature>
<evidence type="ECO:0000256" key="1">
    <source>
        <dbReference type="SAM" id="MobiDB-lite"/>
    </source>
</evidence>
<keyword evidence="3" id="KW-1185">Reference proteome</keyword>
<dbReference type="EMBL" id="CP023697">
    <property type="protein sequence ID" value="QEV06394.1"/>
    <property type="molecule type" value="Genomic_DNA"/>
</dbReference>
<evidence type="ECO:0000313" key="2">
    <source>
        <dbReference type="EMBL" id="QEV06394.1"/>
    </source>
</evidence>
<protein>
    <submittedName>
        <fullName evidence="2">Uncharacterized protein</fullName>
    </submittedName>
</protein>
<proteinExistence type="predicted"/>
<reference evidence="2 3" key="1">
    <citation type="submission" date="2017-09" db="EMBL/GenBank/DDBJ databases">
        <authorList>
            <person name="Lee N."/>
            <person name="Cho B.-K."/>
        </authorList>
    </citation>
    <scope>NUCLEOTIDE SEQUENCE [LARGE SCALE GENOMIC DNA]</scope>
    <source>
        <strain evidence="2 3">ATCC 13879</strain>
    </source>
</reference>
<organism evidence="2 3">
    <name type="scientific">Streptomyces prasinus</name>
    <dbReference type="NCBI Taxonomy" id="67345"/>
    <lineage>
        <taxon>Bacteria</taxon>
        <taxon>Bacillati</taxon>
        <taxon>Actinomycetota</taxon>
        <taxon>Actinomycetes</taxon>
        <taxon>Kitasatosporales</taxon>
        <taxon>Streptomycetaceae</taxon>
        <taxon>Streptomyces</taxon>
    </lineage>
</organism>
<name>A0ABX6AVA8_9ACTN</name>
<dbReference type="Proteomes" id="UP000326041">
    <property type="component" value="Chromosome"/>
</dbReference>
<gene>
    <name evidence="2" type="ORF">CP972_12560</name>
</gene>
<sequence>MAVAGTVTVLPSAKAETRTLDTEPEVVAHAAESMEFESVGQMAVSSTAVVRATVTRIEPGRIVGADETAEPGEESAATQARDVTLEVTEAFSWNGKRTFPDPIKVEEWGWDASGDGYQVNNYSWSEVGKEYLFFLGYSDDPTRWNVISTAGRAEVTDGEWLVSSAEEGSAVKSSVESYQMFELGHYLKRIYDTKNPPLDMPDAVDPPAAPPAGYEDSPLPTAPTTGDPEDLGTNDGSEPTPYPSST</sequence>